<dbReference type="InterPro" id="IPR011009">
    <property type="entry name" value="Kinase-like_dom_sf"/>
</dbReference>
<keyword evidence="6" id="KW-1185">Reference proteome</keyword>
<evidence type="ECO:0000313" key="7">
    <source>
        <dbReference type="WBParaSite" id="MBELARI_LOCUS8954"/>
    </source>
</evidence>
<evidence type="ECO:0000313" key="6">
    <source>
        <dbReference type="Proteomes" id="UP000887575"/>
    </source>
</evidence>
<dbReference type="FunFam" id="1.10.510.10:FF:000571">
    <property type="entry name" value="Maternal embryonic leucine zipper kinase"/>
    <property type="match status" value="1"/>
</dbReference>
<dbReference type="AlphaFoldDB" id="A0AAF3FP32"/>
<comment type="cofactor">
    <cofactor evidence="1">
        <name>Mg(2+)</name>
        <dbReference type="ChEBI" id="CHEBI:18420"/>
    </cofactor>
</comment>
<name>A0AAF3FP32_9BILA</name>
<evidence type="ECO:0000256" key="1">
    <source>
        <dbReference type="ARBA" id="ARBA00001946"/>
    </source>
</evidence>
<dbReference type="InterPro" id="IPR000719">
    <property type="entry name" value="Prot_kinase_dom"/>
</dbReference>
<evidence type="ECO:0000259" key="5">
    <source>
        <dbReference type="PROSITE" id="PS50011"/>
    </source>
</evidence>
<dbReference type="Gene3D" id="3.30.200.20">
    <property type="entry name" value="Phosphorylase Kinase, domain 1"/>
    <property type="match status" value="1"/>
</dbReference>
<dbReference type="WBParaSite" id="MBELARI_LOCUS8954">
    <property type="protein sequence ID" value="MBELARI_LOCUS8954"/>
    <property type="gene ID" value="MBELARI_LOCUS8954"/>
</dbReference>
<evidence type="ECO:0000256" key="3">
    <source>
        <dbReference type="ARBA" id="ARBA00022840"/>
    </source>
</evidence>
<dbReference type="PANTHER" id="PTHR24347">
    <property type="entry name" value="SERINE/THREONINE-PROTEIN KINASE"/>
    <property type="match status" value="1"/>
</dbReference>
<evidence type="ECO:0000256" key="2">
    <source>
        <dbReference type="ARBA" id="ARBA00022741"/>
    </source>
</evidence>
<dbReference type="Proteomes" id="UP000887575">
    <property type="component" value="Unassembled WGS sequence"/>
</dbReference>
<accession>A0AAF3FP32</accession>
<dbReference type="SMART" id="SM00219">
    <property type="entry name" value="TyrKc"/>
    <property type="match status" value="1"/>
</dbReference>
<protein>
    <recommendedName>
        <fullName evidence="5">Protein kinase domain-containing protein</fullName>
    </recommendedName>
</protein>
<feature type="domain" description="Protein kinase" evidence="5">
    <location>
        <begin position="31"/>
        <end position="296"/>
    </location>
</feature>
<organism evidence="6 7">
    <name type="scientific">Mesorhabditis belari</name>
    <dbReference type="NCBI Taxonomy" id="2138241"/>
    <lineage>
        <taxon>Eukaryota</taxon>
        <taxon>Metazoa</taxon>
        <taxon>Ecdysozoa</taxon>
        <taxon>Nematoda</taxon>
        <taxon>Chromadorea</taxon>
        <taxon>Rhabditida</taxon>
        <taxon>Rhabditina</taxon>
        <taxon>Rhabditomorpha</taxon>
        <taxon>Rhabditoidea</taxon>
        <taxon>Rhabditidae</taxon>
        <taxon>Mesorhabditinae</taxon>
        <taxon>Mesorhabditis</taxon>
    </lineage>
</organism>
<keyword evidence="4" id="KW-0460">Magnesium</keyword>
<dbReference type="PROSITE" id="PS50011">
    <property type="entry name" value="PROTEIN_KINASE_DOM"/>
    <property type="match status" value="1"/>
</dbReference>
<dbReference type="PROSITE" id="PS00109">
    <property type="entry name" value="PROTEIN_KINASE_TYR"/>
    <property type="match status" value="1"/>
</dbReference>
<evidence type="ECO:0000256" key="4">
    <source>
        <dbReference type="ARBA" id="ARBA00022842"/>
    </source>
</evidence>
<dbReference type="GO" id="GO:0005524">
    <property type="term" value="F:ATP binding"/>
    <property type="evidence" value="ECO:0007669"/>
    <property type="project" value="UniProtKB-KW"/>
</dbReference>
<sequence length="467" mass="51815">MSLSLPHSSSIAASLHQPPRPQETALLAQQYHLGHVIERGPLSVINHAIHRTSQKSYAIKTVDLQKYEQSTGLDRQVVEEEISMCATLKHPFICELKDVISGDTLAHLVFEHLDGADLCFEIVKRTMNGFVYSEAVISHYMKQLLQALEYLHSNFIVHRDIRPHNLVLASKDNSAPLKVTGFGVALKLSEGNGRLAGGLVGVPHFMAPEIVGKREYGTKADVWSAGVLLYLLLSGRLPFSGSNAQIYESIEKGQYSVSGGIWSFISNSAKDLLIRLLTVDEEQRFSATEALQHDWLRDKDVYAPRRHLQETVDNIKRYNSRRKLKSTILSAVNTDKWSKFPIISGRDGTISASSSTFFQGDLPGGDTCHPDGCTRATQPTATDLIGAHKILESLDRIAVLTDAPVLPQLAQGHLMEDSSFKRLLLRTTNSSKSYIQLLPSGWTQPCTRICYSPSSSVILVYSYILYI</sequence>
<dbReference type="SUPFAM" id="SSF56112">
    <property type="entry name" value="Protein kinase-like (PK-like)"/>
    <property type="match status" value="1"/>
</dbReference>
<dbReference type="Pfam" id="PF00069">
    <property type="entry name" value="Pkinase"/>
    <property type="match status" value="1"/>
</dbReference>
<dbReference type="InterPro" id="IPR008266">
    <property type="entry name" value="Tyr_kinase_AS"/>
</dbReference>
<keyword evidence="3" id="KW-0067">ATP-binding</keyword>
<dbReference type="Gene3D" id="6.10.140.620">
    <property type="match status" value="1"/>
</dbReference>
<keyword evidence="2" id="KW-0547">Nucleotide-binding</keyword>
<dbReference type="Gene3D" id="1.10.510.10">
    <property type="entry name" value="Transferase(Phosphotransferase) domain 1"/>
    <property type="match status" value="1"/>
</dbReference>
<reference evidence="7" key="1">
    <citation type="submission" date="2024-02" db="UniProtKB">
        <authorList>
            <consortium name="WormBaseParasite"/>
        </authorList>
    </citation>
    <scope>IDENTIFICATION</scope>
</reference>
<dbReference type="InterPro" id="IPR020635">
    <property type="entry name" value="Tyr_kinase_cat_dom"/>
</dbReference>
<dbReference type="GO" id="GO:0004713">
    <property type="term" value="F:protein tyrosine kinase activity"/>
    <property type="evidence" value="ECO:0007669"/>
    <property type="project" value="InterPro"/>
</dbReference>
<proteinExistence type="predicted"/>